<organism evidence="1 2">
    <name type="scientific">Nocardiopsis gilva YIM 90087</name>
    <dbReference type="NCBI Taxonomy" id="1235441"/>
    <lineage>
        <taxon>Bacteria</taxon>
        <taxon>Bacillati</taxon>
        <taxon>Actinomycetota</taxon>
        <taxon>Actinomycetes</taxon>
        <taxon>Streptosporangiales</taxon>
        <taxon>Nocardiopsidaceae</taxon>
        <taxon>Nocardiopsis</taxon>
    </lineage>
</organism>
<evidence type="ECO:0000313" key="2">
    <source>
        <dbReference type="Proteomes" id="UP000215005"/>
    </source>
</evidence>
<evidence type="ECO:0000313" key="1">
    <source>
        <dbReference type="EMBL" id="ASU81596.1"/>
    </source>
</evidence>
<accession>A0A223S0F2</accession>
<reference evidence="1 2" key="1">
    <citation type="submission" date="2017-08" db="EMBL/GenBank/DDBJ databases">
        <title>The complete genome sequence of Nocardiopsis gilva YIM 90087.</title>
        <authorList>
            <person name="Yin M."/>
            <person name="Tang S."/>
        </authorList>
    </citation>
    <scope>NUCLEOTIDE SEQUENCE [LARGE SCALE GENOMIC DNA]</scope>
    <source>
        <strain evidence="1 2">YIM 90087</strain>
    </source>
</reference>
<dbReference type="KEGG" id="ngv:CDO52_01220"/>
<dbReference type="OrthoDB" id="3436738at2"/>
<name>A0A223S0F2_9ACTN</name>
<dbReference type="RefSeq" id="WP_017619604.1">
    <property type="nucleotide sequence ID" value="NZ_ANBG01000250.1"/>
</dbReference>
<gene>
    <name evidence="1" type="ORF">CDO52_01220</name>
</gene>
<proteinExistence type="predicted"/>
<keyword evidence="2" id="KW-1185">Reference proteome</keyword>
<sequence length="170" mass="19487">MPRPSTDLGAYIADVGEAVRKRREALGLDRAQFARMQPSISYRLLQAMELGERTRYSDFALAKLERKLGWESGSFRRMAGGGEPKAVEDRLIAAEYDRGSRVETRHYRRQGVNLVQRIYDDVSADLTADDDLTLAEREALLEKALEVARSQALMIIHTERRHRRRLRGND</sequence>
<dbReference type="EMBL" id="CP022753">
    <property type="protein sequence ID" value="ASU81596.1"/>
    <property type="molecule type" value="Genomic_DNA"/>
</dbReference>
<dbReference type="Proteomes" id="UP000215005">
    <property type="component" value="Chromosome"/>
</dbReference>
<dbReference type="AlphaFoldDB" id="A0A223S0F2"/>
<protein>
    <submittedName>
        <fullName evidence="1">Uncharacterized protein</fullName>
    </submittedName>
</protein>